<dbReference type="AlphaFoldDB" id="A0AB36ZZW8"/>
<dbReference type="EMBL" id="PTIW01000001">
    <property type="protein sequence ID" value="PPK62811.1"/>
    <property type="molecule type" value="Genomic_DNA"/>
</dbReference>
<dbReference type="RefSeq" id="WP_104411521.1">
    <property type="nucleotide sequence ID" value="NZ_PTIW01000001.1"/>
</dbReference>
<proteinExistence type="predicted"/>
<evidence type="ECO:0000313" key="2">
    <source>
        <dbReference type="Proteomes" id="UP000239861"/>
    </source>
</evidence>
<dbReference type="Proteomes" id="UP000239861">
    <property type="component" value="Unassembled WGS sequence"/>
</dbReference>
<sequence>MGTSKGTMPPSNGDWSSLKGDLTTLVNNIDIPNQEKKQKLTAKVVSDFITAIGGANNFASSSKSRRDGSTTIYSSKIGRATAVNLGSFLGSIGVSGIQTSLNTLKVNFNDLTIEELHKELIHIFSTTSNSDDANAANKAMAEVVDELFIEVDNIEDLETKILSSLETEDILCQFYERYIFKRFERNFDEYDIGHYGNEKARRILEDVESYIHIKLRTYQCDKKIKDIDFSTSAGEAFIQEQLQNILAFLEDYDD</sequence>
<comment type="caution">
    <text evidence="1">The sequence shown here is derived from an EMBL/GenBank/DDBJ whole genome shotgun (WGS) entry which is preliminary data.</text>
</comment>
<accession>A0AB36ZZW8</accession>
<organism evidence="1 2">
    <name type="scientific">Malaciobacter marinus</name>
    <dbReference type="NCBI Taxonomy" id="505249"/>
    <lineage>
        <taxon>Bacteria</taxon>
        <taxon>Pseudomonadati</taxon>
        <taxon>Campylobacterota</taxon>
        <taxon>Epsilonproteobacteria</taxon>
        <taxon>Campylobacterales</taxon>
        <taxon>Arcobacteraceae</taxon>
        <taxon>Malaciobacter</taxon>
    </lineage>
</organism>
<reference evidence="1 2" key="1">
    <citation type="submission" date="2018-02" db="EMBL/GenBank/DDBJ databases">
        <title>Subsurface microbial communities from deep shales in Ohio and West Virginia, USA.</title>
        <authorList>
            <person name="Wrighton K."/>
        </authorList>
    </citation>
    <scope>NUCLEOTIDE SEQUENCE [LARGE SCALE GENOMIC DNA]</scope>
    <source>
        <strain evidence="1 2">MARC-MIP3H16</strain>
    </source>
</reference>
<evidence type="ECO:0000313" key="1">
    <source>
        <dbReference type="EMBL" id="PPK62811.1"/>
    </source>
</evidence>
<protein>
    <submittedName>
        <fullName evidence="1">Uncharacterized protein</fullName>
    </submittedName>
</protein>
<name>A0AB36ZZW8_9BACT</name>
<gene>
    <name evidence="1" type="ORF">B0F89_1019</name>
</gene>